<keyword evidence="2 7" id="KW-0235">DNA replication</keyword>
<dbReference type="HAMAP" id="MF_00377">
    <property type="entry name" value="DnaA_bact"/>
    <property type="match status" value="1"/>
</dbReference>
<evidence type="ECO:0000256" key="6">
    <source>
        <dbReference type="ARBA" id="ARBA00023125"/>
    </source>
</evidence>
<comment type="subunit">
    <text evidence="7">Oligomerizes as a right-handed, spiral filament on DNA at oriC.</text>
</comment>
<dbReference type="CDD" id="cd06571">
    <property type="entry name" value="Bac_DnaA_C"/>
    <property type="match status" value="1"/>
</dbReference>
<comment type="subcellular location">
    <subcellularLocation>
        <location evidence="7">Cytoplasm</location>
    </subcellularLocation>
</comment>
<feature type="domain" description="Chromosomal replication initiator DnaA C-terminal" evidence="12">
    <location>
        <begin position="385"/>
        <end position="453"/>
    </location>
</feature>
<comment type="domain">
    <text evidence="7">Domain I is involved in oligomerization and binding regulators, domain II is flexibile and of varying length in different bacteria, domain III forms the AAA+ region, while domain IV binds dsDNA.</text>
</comment>
<dbReference type="GO" id="GO:0008289">
    <property type="term" value="F:lipid binding"/>
    <property type="evidence" value="ECO:0007669"/>
    <property type="project" value="UniProtKB-KW"/>
</dbReference>
<dbReference type="GO" id="GO:0006275">
    <property type="term" value="P:regulation of DNA replication"/>
    <property type="evidence" value="ECO:0007669"/>
    <property type="project" value="UniProtKB-UniRule"/>
</dbReference>
<evidence type="ECO:0000256" key="11">
    <source>
        <dbReference type="SAM" id="MobiDB-lite"/>
    </source>
</evidence>
<evidence type="ECO:0000256" key="9">
    <source>
        <dbReference type="RuleBase" id="RU000577"/>
    </source>
</evidence>
<dbReference type="InterPro" id="IPR018312">
    <property type="entry name" value="Chromosome_initiator_DnaA_CS"/>
</dbReference>
<feature type="binding site" evidence="7">
    <location>
        <position position="187"/>
    </location>
    <ligand>
        <name>ATP</name>
        <dbReference type="ChEBI" id="CHEBI:30616"/>
    </ligand>
</feature>
<dbReference type="GO" id="GO:0003688">
    <property type="term" value="F:DNA replication origin binding"/>
    <property type="evidence" value="ECO:0007669"/>
    <property type="project" value="UniProtKB-UniRule"/>
</dbReference>
<keyword evidence="3 7" id="KW-0547">Nucleotide-binding</keyword>
<dbReference type="InterPro" id="IPR024633">
    <property type="entry name" value="DnaA_N_dom"/>
</dbReference>
<reference evidence="13 14" key="2">
    <citation type="submission" date="2013-04" db="EMBL/GenBank/DDBJ databases">
        <title>The Genome Sequence of Bilophila wadsworthia 3_1_6.</title>
        <authorList>
            <consortium name="The Broad Institute Genomics Platform"/>
            <person name="Earl A."/>
            <person name="Ward D."/>
            <person name="Feldgarden M."/>
            <person name="Gevers D."/>
            <person name="Sibley C."/>
            <person name="Strauss J."/>
            <person name="Allen-Vercoe E."/>
            <person name="Walker B."/>
            <person name="Young S."/>
            <person name="Zeng Q."/>
            <person name="Gargeya S."/>
            <person name="Fitzgerald M."/>
            <person name="Haas B."/>
            <person name="Abouelleil A."/>
            <person name="Allen A.W."/>
            <person name="Alvarado L."/>
            <person name="Arachchi H.M."/>
            <person name="Berlin A.M."/>
            <person name="Chapman S.B."/>
            <person name="Gainer-Dewar J."/>
            <person name="Goldberg J."/>
            <person name="Griggs A."/>
            <person name="Gujja S."/>
            <person name="Hansen M."/>
            <person name="Howarth C."/>
            <person name="Imamovic A."/>
            <person name="Ireland A."/>
            <person name="Larimer J."/>
            <person name="McCowan C."/>
            <person name="Murphy C."/>
            <person name="Pearson M."/>
            <person name="Poon T.W."/>
            <person name="Priest M."/>
            <person name="Roberts A."/>
            <person name="Saif S."/>
            <person name="Shea T."/>
            <person name="Sisk P."/>
            <person name="Sykes S."/>
            <person name="Wortman J."/>
            <person name="Nusbaum C."/>
            <person name="Birren B."/>
        </authorList>
    </citation>
    <scope>NUCLEOTIDE SEQUENCE [LARGE SCALE GENOMIC DNA]</scope>
    <source>
        <strain evidence="13 14">3_1_6</strain>
    </source>
</reference>
<keyword evidence="5 7" id="KW-0446">Lipid-binding</keyword>
<feature type="binding site" evidence="7">
    <location>
        <position position="186"/>
    </location>
    <ligand>
        <name>ATP</name>
        <dbReference type="ChEBI" id="CHEBI:30616"/>
    </ligand>
</feature>
<dbReference type="GO" id="GO:0006270">
    <property type="term" value="P:DNA replication initiation"/>
    <property type="evidence" value="ECO:0007669"/>
    <property type="project" value="UniProtKB-UniRule"/>
</dbReference>
<dbReference type="Proteomes" id="UP000006034">
    <property type="component" value="Unassembled WGS sequence"/>
</dbReference>
<dbReference type="GeneID" id="78084562"/>
<dbReference type="STRING" id="563192.HMPREF0179_03048"/>
<dbReference type="GO" id="GO:0005886">
    <property type="term" value="C:plasma membrane"/>
    <property type="evidence" value="ECO:0007669"/>
    <property type="project" value="TreeGrafter"/>
</dbReference>
<evidence type="ECO:0000259" key="12">
    <source>
        <dbReference type="SMART" id="SM00760"/>
    </source>
</evidence>
<evidence type="ECO:0000256" key="5">
    <source>
        <dbReference type="ARBA" id="ARBA00023121"/>
    </source>
</evidence>
<evidence type="ECO:0000256" key="3">
    <source>
        <dbReference type="ARBA" id="ARBA00022741"/>
    </source>
</evidence>
<evidence type="ECO:0000256" key="7">
    <source>
        <dbReference type="HAMAP-Rule" id="MF_00377"/>
    </source>
</evidence>
<comment type="similarity">
    <text evidence="7 10">Belongs to the DnaA family.</text>
</comment>
<feature type="region of interest" description="Disordered" evidence="11">
    <location>
        <begin position="78"/>
        <end position="115"/>
    </location>
</feature>
<accession>E5YA30</accession>
<comment type="caution">
    <text evidence="13">The sequence shown here is derived from an EMBL/GenBank/DDBJ whole genome shotgun (WGS) entry which is preliminary data.</text>
</comment>
<dbReference type="HOGENOM" id="CLU_026910_3_0_7"/>
<dbReference type="PANTHER" id="PTHR30050">
    <property type="entry name" value="CHROMOSOMAL REPLICATION INITIATOR PROTEIN DNAA"/>
    <property type="match status" value="1"/>
</dbReference>
<dbReference type="SMART" id="SM00760">
    <property type="entry name" value="Bac_DnaA_C"/>
    <property type="match status" value="1"/>
</dbReference>
<dbReference type="CDD" id="cd00009">
    <property type="entry name" value="AAA"/>
    <property type="match status" value="1"/>
</dbReference>
<dbReference type="InterPro" id="IPR010921">
    <property type="entry name" value="Trp_repressor/repl_initiator"/>
</dbReference>
<reference evidence="13 14" key="1">
    <citation type="submission" date="2010-10" db="EMBL/GenBank/DDBJ databases">
        <authorList>
            <consortium name="The Broad Institute Genome Sequencing Platform"/>
            <person name="Ward D."/>
            <person name="Earl A."/>
            <person name="Feldgarden M."/>
            <person name="Young S.K."/>
            <person name="Gargeya S."/>
            <person name="Zeng Q."/>
            <person name="Alvarado L."/>
            <person name="Berlin A."/>
            <person name="Bochicchio J."/>
            <person name="Chapman S.B."/>
            <person name="Chen Z."/>
            <person name="Freedman E."/>
            <person name="Gellesch M."/>
            <person name="Goldberg J."/>
            <person name="Griggs A."/>
            <person name="Gujja S."/>
            <person name="Heilman E."/>
            <person name="Heiman D."/>
            <person name="Howarth C."/>
            <person name="Mehta T."/>
            <person name="Neiman D."/>
            <person name="Pearson M."/>
            <person name="Roberts A."/>
            <person name="Saif S."/>
            <person name="Shea T."/>
            <person name="Shenoy N."/>
            <person name="Sisk P."/>
            <person name="Stolte C."/>
            <person name="Sykes S."/>
            <person name="White J."/>
            <person name="Yandava C."/>
            <person name="Allen-Vercoe E."/>
            <person name="Sibley C."/>
            <person name="Ambrose C.E."/>
            <person name="Strauss J."/>
            <person name="Daigneault M."/>
            <person name="Haas B."/>
            <person name="Nusbaum C."/>
            <person name="Birren B."/>
        </authorList>
    </citation>
    <scope>NUCLEOTIDE SEQUENCE [LARGE SCALE GENOMIC DNA]</scope>
    <source>
        <strain evidence="13 14">3_1_6</strain>
    </source>
</reference>
<dbReference type="Gene3D" id="1.10.8.60">
    <property type="match status" value="1"/>
</dbReference>
<dbReference type="SUPFAM" id="SSF48295">
    <property type="entry name" value="TrpR-like"/>
    <property type="match status" value="1"/>
</dbReference>
<dbReference type="InterPro" id="IPR038454">
    <property type="entry name" value="DnaA_N_sf"/>
</dbReference>
<evidence type="ECO:0000313" key="13">
    <source>
        <dbReference type="EMBL" id="EFV43144.1"/>
    </source>
</evidence>
<keyword evidence="4 7" id="KW-0067">ATP-binding</keyword>
<dbReference type="EMBL" id="ADCP02000001">
    <property type="protein sequence ID" value="EFV43144.1"/>
    <property type="molecule type" value="Genomic_DNA"/>
</dbReference>
<dbReference type="SUPFAM" id="SSF52540">
    <property type="entry name" value="P-loop containing nucleoside triphosphate hydrolases"/>
    <property type="match status" value="1"/>
</dbReference>
<evidence type="ECO:0000256" key="2">
    <source>
        <dbReference type="ARBA" id="ARBA00022705"/>
    </source>
</evidence>
<proteinExistence type="inferred from homology"/>
<dbReference type="Gene3D" id="1.10.1750.10">
    <property type="match status" value="1"/>
</dbReference>
<gene>
    <name evidence="7" type="primary">dnaA</name>
    <name evidence="13" type="ORF">HMPREF0179_03048</name>
</gene>
<feature type="region of interest" description="Domain IV, binds dsDNA" evidence="7">
    <location>
        <begin position="359"/>
        <end position="477"/>
    </location>
</feature>
<dbReference type="Pfam" id="PF00308">
    <property type="entry name" value="Bac_DnaA"/>
    <property type="match status" value="1"/>
</dbReference>
<dbReference type="InterPro" id="IPR013159">
    <property type="entry name" value="DnaA_C"/>
</dbReference>
<dbReference type="OrthoDB" id="9807019at2"/>
<keyword evidence="1 7" id="KW-0963">Cytoplasm</keyword>
<dbReference type="InterPro" id="IPR001957">
    <property type="entry name" value="Chromosome_initiator_DnaA"/>
</dbReference>
<name>E5YA30_BILW3</name>
<protein>
    <recommendedName>
        <fullName evidence="7 8">Chromosomal replication initiator protein DnaA</fullName>
    </recommendedName>
</protein>
<dbReference type="PANTHER" id="PTHR30050:SF2">
    <property type="entry name" value="CHROMOSOMAL REPLICATION INITIATOR PROTEIN DNAA"/>
    <property type="match status" value="1"/>
</dbReference>
<evidence type="ECO:0000256" key="8">
    <source>
        <dbReference type="NCBIfam" id="TIGR00362"/>
    </source>
</evidence>
<organism evidence="13 14">
    <name type="scientific">Bilophila wadsworthia (strain 3_1_6)</name>
    <dbReference type="NCBI Taxonomy" id="563192"/>
    <lineage>
        <taxon>Bacteria</taxon>
        <taxon>Pseudomonadati</taxon>
        <taxon>Thermodesulfobacteriota</taxon>
        <taxon>Desulfovibrionia</taxon>
        <taxon>Desulfovibrionales</taxon>
        <taxon>Desulfovibrionaceae</taxon>
        <taxon>Bilophila</taxon>
    </lineage>
</organism>
<evidence type="ECO:0000256" key="4">
    <source>
        <dbReference type="ARBA" id="ARBA00022840"/>
    </source>
</evidence>
<sequence>MKTQWLKICEDLQNRLNPGTYKVWVAPLTADLEGEGKIRLSAPNGFVATWVRDRLLNDISDAASAIFGRTMEISVVAGNPPAKPSRSVPGRPAVSVEGEPAPARRPRTAPAPRPVAAPSLLSSAAEQLSLPITMPVNQSVPHNWRYAFDSFVVGPTNDMAYAAARNMARSGAAVDTLFLSSGPGLGKTHLTQAVGQALCEASNRSNPKVEYLTAEEFSSCFVQALQSRTVDRFKGRFRDVDLLLLEDVHFLQGKEKMQDEVLSTIKSLQEKGSRVVLTSSFAPCELRNVDNSLVSRFCSGFLAGIEKPDASTRRRILQEKARQNNALLSDTVVDVLTERLTGDIRQLESCVHNLLLKAKLLGCTISVEMAQEILAQYSLDDPFVDVDSIIRKVCEGFGLSPEQLASRSRKQNLVVARNTIFYLARKHTELSLQDIGDKFSRRHSTVLKGIASVERELRRESPLGRQIAGTLALLERR</sequence>
<dbReference type="PROSITE" id="PS01008">
    <property type="entry name" value="DNAA"/>
    <property type="match status" value="1"/>
</dbReference>
<dbReference type="Pfam" id="PF11638">
    <property type="entry name" value="DnaA_N"/>
    <property type="match status" value="1"/>
</dbReference>
<comment type="caution">
    <text evidence="7">Lacks conserved residue(s) required for the propagation of feature annotation.</text>
</comment>
<dbReference type="PRINTS" id="PR00051">
    <property type="entry name" value="DNAA"/>
</dbReference>
<dbReference type="RefSeq" id="WP_005029399.1">
    <property type="nucleotide sequence ID" value="NZ_KE150238.1"/>
</dbReference>
<feature type="binding site" evidence="7">
    <location>
        <position position="184"/>
    </location>
    <ligand>
        <name>ATP</name>
        <dbReference type="ChEBI" id="CHEBI:30616"/>
    </ligand>
</feature>
<dbReference type="Pfam" id="PF08299">
    <property type="entry name" value="Bac_DnaA_C"/>
    <property type="match status" value="1"/>
</dbReference>
<dbReference type="Gene3D" id="3.40.50.300">
    <property type="entry name" value="P-loop containing nucleotide triphosphate hydrolases"/>
    <property type="match status" value="1"/>
</dbReference>
<dbReference type="InterPro" id="IPR027417">
    <property type="entry name" value="P-loop_NTPase"/>
</dbReference>
<dbReference type="InterPro" id="IPR013317">
    <property type="entry name" value="DnaA_dom"/>
</dbReference>
<keyword evidence="14" id="KW-1185">Reference proteome</keyword>
<evidence type="ECO:0000313" key="14">
    <source>
        <dbReference type="Proteomes" id="UP000006034"/>
    </source>
</evidence>
<dbReference type="NCBIfam" id="TIGR00362">
    <property type="entry name" value="DnaA"/>
    <property type="match status" value="1"/>
</dbReference>
<keyword evidence="6 7" id="KW-0238">DNA-binding</keyword>
<dbReference type="GO" id="GO:0005524">
    <property type="term" value="F:ATP binding"/>
    <property type="evidence" value="ECO:0007669"/>
    <property type="project" value="UniProtKB-UniRule"/>
</dbReference>
<dbReference type="InterPro" id="IPR020591">
    <property type="entry name" value="Chromosome_initiator_DnaA-like"/>
</dbReference>
<dbReference type="eggNOG" id="COG0593">
    <property type="taxonomic scope" value="Bacteria"/>
</dbReference>
<evidence type="ECO:0000256" key="10">
    <source>
        <dbReference type="RuleBase" id="RU004227"/>
    </source>
</evidence>
<feature type="region of interest" description="Domain I, interacts with DnaA modulators" evidence="7">
    <location>
        <begin position="1"/>
        <end position="103"/>
    </location>
</feature>
<comment type="function">
    <text evidence="7 9">Plays an essential role in the initiation and regulation of chromosomal replication. ATP-DnaA binds to the origin of replication (oriC) to initiate formation of the DNA replication initiation complex once per cell cycle. Binds the DnaA box (a 9 base pair repeat at the origin) and separates the double-stranded (ds)DNA. Forms a right-handed helical filament on oriC DNA; dsDNA binds to the exterior of the filament while single-stranded (ss)DNA is stabiized in the filament's interior. The ATP-DnaA-oriC complex binds and stabilizes one strand of the AT-rich DNA unwinding element (DUE), permitting loading of DNA polymerase. After initiation quickly degrades to an ADP-DnaA complex that is not apt for DNA replication. Binds acidic phospholipids.</text>
</comment>
<dbReference type="GO" id="GO:0005737">
    <property type="term" value="C:cytoplasm"/>
    <property type="evidence" value="ECO:0007669"/>
    <property type="project" value="UniProtKB-SubCell"/>
</dbReference>
<dbReference type="Gene3D" id="3.30.300.180">
    <property type="match status" value="1"/>
</dbReference>
<evidence type="ECO:0000256" key="1">
    <source>
        <dbReference type="ARBA" id="ARBA00022490"/>
    </source>
</evidence>
<dbReference type="AlphaFoldDB" id="E5YA30"/>
<feature type="binding site" evidence="7">
    <location>
        <position position="188"/>
    </location>
    <ligand>
        <name>ATP</name>
        <dbReference type="ChEBI" id="CHEBI:30616"/>
    </ligand>
</feature>